<feature type="compositionally biased region" description="Basic and acidic residues" evidence="1">
    <location>
        <begin position="32"/>
        <end position="46"/>
    </location>
</feature>
<evidence type="ECO:0000313" key="2">
    <source>
        <dbReference type="EMBL" id="KAJ2893480.1"/>
    </source>
</evidence>
<name>A0AAD5RHF8_9PEZI</name>
<sequence length="170" mass="18396">MSPAIPVRASEMLLPLRKPGFLAICARHPAHNKDPLDEDPHGDSAHPRTKHNSIKPTIVFNPIHILKKRVQEATAKAETAGTSKVLIPEMGYSCRSIAMSPDNVSAPPRKLKRSAHGTSRVLWTSTMNANAGNDRVKYAKVADLNRTHKLSIKGISGAMSILLAISVTSP</sequence>
<dbReference type="Proteomes" id="UP001201980">
    <property type="component" value="Unassembled WGS sequence"/>
</dbReference>
<feature type="region of interest" description="Disordered" evidence="1">
    <location>
        <begin position="32"/>
        <end position="53"/>
    </location>
</feature>
<proteinExistence type="predicted"/>
<accession>A0AAD5RHF8</accession>
<dbReference type="EMBL" id="JAKWBI020000602">
    <property type="protein sequence ID" value="KAJ2893480.1"/>
    <property type="molecule type" value="Genomic_DNA"/>
</dbReference>
<gene>
    <name evidence="2" type="ORF">MKZ38_008657</name>
</gene>
<evidence type="ECO:0000313" key="3">
    <source>
        <dbReference type="Proteomes" id="UP001201980"/>
    </source>
</evidence>
<protein>
    <submittedName>
        <fullName evidence="2">Uncharacterized protein</fullName>
    </submittedName>
</protein>
<dbReference type="AlphaFoldDB" id="A0AAD5RHF8"/>
<reference evidence="2" key="1">
    <citation type="submission" date="2022-07" db="EMBL/GenBank/DDBJ databases">
        <title>Draft genome sequence of Zalerion maritima ATCC 34329, a (micro)plastics degrading marine fungus.</title>
        <authorList>
            <person name="Paco A."/>
            <person name="Goncalves M.F.M."/>
            <person name="Rocha-Santos T.A.P."/>
            <person name="Alves A."/>
        </authorList>
    </citation>
    <scope>NUCLEOTIDE SEQUENCE</scope>
    <source>
        <strain evidence="2">ATCC 34329</strain>
    </source>
</reference>
<organism evidence="2 3">
    <name type="scientific">Zalerion maritima</name>
    <dbReference type="NCBI Taxonomy" id="339359"/>
    <lineage>
        <taxon>Eukaryota</taxon>
        <taxon>Fungi</taxon>
        <taxon>Dikarya</taxon>
        <taxon>Ascomycota</taxon>
        <taxon>Pezizomycotina</taxon>
        <taxon>Sordariomycetes</taxon>
        <taxon>Lulworthiomycetidae</taxon>
        <taxon>Lulworthiales</taxon>
        <taxon>Lulworthiaceae</taxon>
        <taxon>Zalerion</taxon>
    </lineage>
</organism>
<comment type="caution">
    <text evidence="2">The sequence shown here is derived from an EMBL/GenBank/DDBJ whole genome shotgun (WGS) entry which is preliminary data.</text>
</comment>
<evidence type="ECO:0000256" key="1">
    <source>
        <dbReference type="SAM" id="MobiDB-lite"/>
    </source>
</evidence>
<keyword evidence="3" id="KW-1185">Reference proteome</keyword>